<protein>
    <submittedName>
        <fullName evidence="1">Uncharacterized protein</fullName>
    </submittedName>
</protein>
<dbReference type="Proteomes" id="UP000652761">
    <property type="component" value="Unassembled WGS sequence"/>
</dbReference>
<proteinExistence type="predicted"/>
<evidence type="ECO:0000313" key="1">
    <source>
        <dbReference type="EMBL" id="MQL86908.1"/>
    </source>
</evidence>
<organism evidence="1 2">
    <name type="scientific">Colocasia esculenta</name>
    <name type="common">Wild taro</name>
    <name type="synonym">Arum esculentum</name>
    <dbReference type="NCBI Taxonomy" id="4460"/>
    <lineage>
        <taxon>Eukaryota</taxon>
        <taxon>Viridiplantae</taxon>
        <taxon>Streptophyta</taxon>
        <taxon>Embryophyta</taxon>
        <taxon>Tracheophyta</taxon>
        <taxon>Spermatophyta</taxon>
        <taxon>Magnoliopsida</taxon>
        <taxon>Liliopsida</taxon>
        <taxon>Araceae</taxon>
        <taxon>Aroideae</taxon>
        <taxon>Colocasieae</taxon>
        <taxon>Colocasia</taxon>
    </lineage>
</organism>
<reference evidence="1" key="1">
    <citation type="submission" date="2017-07" db="EMBL/GenBank/DDBJ databases">
        <title>Taro Niue Genome Assembly and Annotation.</title>
        <authorList>
            <person name="Atibalentja N."/>
            <person name="Keating K."/>
            <person name="Fields C.J."/>
        </authorList>
    </citation>
    <scope>NUCLEOTIDE SEQUENCE</scope>
    <source>
        <strain evidence="1">Niue_2</strain>
        <tissue evidence="1">Leaf</tissue>
    </source>
</reference>
<dbReference type="AlphaFoldDB" id="A0A843UTU0"/>
<name>A0A843UTU0_COLES</name>
<gene>
    <name evidence="1" type="ORF">Taro_019441</name>
</gene>
<accession>A0A843UTU0</accession>
<dbReference type="EMBL" id="NMUH01000937">
    <property type="protein sequence ID" value="MQL86908.1"/>
    <property type="molecule type" value="Genomic_DNA"/>
</dbReference>
<comment type="caution">
    <text evidence="1">The sequence shown here is derived from an EMBL/GenBank/DDBJ whole genome shotgun (WGS) entry which is preliminary data.</text>
</comment>
<sequence length="220" mass="24202">MAASGSSDSVGGYSVTFLTADQQNRFTAVKIKLCGNKAVDIEDLEKHGMHIIVEAIQRMKWLRLVTVSEPSYPDLAKAFYTYLKTEEDGSLSSSVKGTPIHITYDLLERLFGVSTVGQSGVDTVDIHAKGIFKHYGIDLKGEVMEKMGQPIRSRNLKKSGFSLVRNVWTKTSVAEGEEIIGGASEIPIVQEEEAEVRVEEPVAVVRRIEEIAPKHIEPVG</sequence>
<evidence type="ECO:0000313" key="2">
    <source>
        <dbReference type="Proteomes" id="UP000652761"/>
    </source>
</evidence>
<keyword evidence="2" id="KW-1185">Reference proteome</keyword>